<protein>
    <submittedName>
        <fullName evidence="1">Uncharacterized protein</fullName>
    </submittedName>
</protein>
<dbReference type="EMBL" id="VFJC01000016">
    <property type="protein sequence ID" value="KAB5548879.1"/>
    <property type="molecule type" value="Genomic_DNA"/>
</dbReference>
<reference evidence="1 2" key="1">
    <citation type="submission" date="2019-06" db="EMBL/GenBank/DDBJ databases">
        <title>A chromosome-scale genome assembly of the striped catfish, Pangasianodon hypophthalmus.</title>
        <authorList>
            <person name="Wen M."/>
            <person name="Zahm M."/>
            <person name="Roques C."/>
            <person name="Cabau C."/>
            <person name="Klopp C."/>
            <person name="Donnadieu C."/>
            <person name="Jouanno E."/>
            <person name="Avarre J.-C."/>
            <person name="Campet M."/>
            <person name="Ha T.T.T."/>
            <person name="Dugue R."/>
            <person name="Lampietro C."/>
            <person name="Louis A."/>
            <person name="Herpin A."/>
            <person name="Echchiki A."/>
            <person name="Berthelot C."/>
            <person name="Parey E."/>
            <person name="Roest-Crollius H."/>
            <person name="Braasch I."/>
            <person name="Postlethwait J."/>
            <person name="Bobe J."/>
            <person name="Montfort J."/>
            <person name="Bouchez O."/>
            <person name="Begum T."/>
            <person name="Schartl M."/>
            <person name="Guiguen Y."/>
        </authorList>
    </citation>
    <scope>NUCLEOTIDE SEQUENCE [LARGE SCALE GENOMIC DNA]</scope>
    <source>
        <strain evidence="1 2">Indonesia</strain>
        <tissue evidence="1">Blood</tissue>
    </source>
</reference>
<sequence length="69" mass="7733">MNLEFGPETRNLNPRGPYWKHPVCYGKTLGEQKRADHRVTGVGEGAETLKRDTCEGTCLNSSCTFCEEI</sequence>
<organism evidence="1 2">
    <name type="scientific">Pangasianodon hypophthalmus</name>
    <name type="common">Striped catfish</name>
    <name type="synonym">Helicophagus hypophthalmus</name>
    <dbReference type="NCBI Taxonomy" id="310915"/>
    <lineage>
        <taxon>Eukaryota</taxon>
        <taxon>Metazoa</taxon>
        <taxon>Chordata</taxon>
        <taxon>Craniata</taxon>
        <taxon>Vertebrata</taxon>
        <taxon>Euteleostomi</taxon>
        <taxon>Actinopterygii</taxon>
        <taxon>Neopterygii</taxon>
        <taxon>Teleostei</taxon>
        <taxon>Ostariophysi</taxon>
        <taxon>Siluriformes</taxon>
        <taxon>Pangasiidae</taxon>
        <taxon>Pangasianodon</taxon>
    </lineage>
</organism>
<keyword evidence="2" id="KW-1185">Reference proteome</keyword>
<comment type="caution">
    <text evidence="1">The sequence shown here is derived from an EMBL/GenBank/DDBJ whole genome shotgun (WGS) entry which is preliminary data.</text>
</comment>
<proteinExistence type="predicted"/>
<name>A0A5N5M1A3_PANHP</name>
<gene>
    <name evidence="1" type="ORF">PHYPO_G00060760</name>
</gene>
<dbReference type="AlphaFoldDB" id="A0A5N5M1A3"/>
<evidence type="ECO:0000313" key="1">
    <source>
        <dbReference type="EMBL" id="KAB5548879.1"/>
    </source>
</evidence>
<dbReference type="Proteomes" id="UP000327468">
    <property type="component" value="Chromosome 15"/>
</dbReference>
<accession>A0A5N5M1A3</accession>
<evidence type="ECO:0000313" key="2">
    <source>
        <dbReference type="Proteomes" id="UP000327468"/>
    </source>
</evidence>